<proteinExistence type="predicted"/>
<evidence type="ECO:0000313" key="1">
    <source>
        <dbReference type="EMBL" id="KAI4335724.1"/>
    </source>
</evidence>
<dbReference type="EMBL" id="CM039431">
    <property type="protein sequence ID" value="KAI4335724.1"/>
    <property type="molecule type" value="Genomic_DNA"/>
</dbReference>
<protein>
    <submittedName>
        <fullName evidence="1">Uncharacterized protein</fullName>
    </submittedName>
</protein>
<keyword evidence="2" id="KW-1185">Reference proteome</keyword>
<comment type="caution">
    <text evidence="1">The sequence shown here is derived from an EMBL/GenBank/DDBJ whole genome shotgun (WGS) entry which is preliminary data.</text>
</comment>
<reference evidence="1 2" key="1">
    <citation type="journal article" date="2022" name="DNA Res.">
        <title>Chromosomal-level genome assembly of the orchid tree Bauhinia variegata (Leguminosae; Cercidoideae) supports the allotetraploid origin hypothesis of Bauhinia.</title>
        <authorList>
            <person name="Zhong Y."/>
            <person name="Chen Y."/>
            <person name="Zheng D."/>
            <person name="Pang J."/>
            <person name="Liu Y."/>
            <person name="Luo S."/>
            <person name="Meng S."/>
            <person name="Qian L."/>
            <person name="Wei D."/>
            <person name="Dai S."/>
            <person name="Zhou R."/>
        </authorList>
    </citation>
    <scope>NUCLEOTIDE SEQUENCE [LARGE SCALE GENOMIC DNA]</scope>
    <source>
        <strain evidence="1">BV-YZ2020</strain>
    </source>
</reference>
<name>A0ACB9NIP9_BAUVA</name>
<evidence type="ECO:0000313" key="2">
    <source>
        <dbReference type="Proteomes" id="UP000828941"/>
    </source>
</evidence>
<organism evidence="1 2">
    <name type="scientific">Bauhinia variegata</name>
    <name type="common">Purple orchid tree</name>
    <name type="synonym">Phanera variegata</name>
    <dbReference type="NCBI Taxonomy" id="167791"/>
    <lineage>
        <taxon>Eukaryota</taxon>
        <taxon>Viridiplantae</taxon>
        <taxon>Streptophyta</taxon>
        <taxon>Embryophyta</taxon>
        <taxon>Tracheophyta</taxon>
        <taxon>Spermatophyta</taxon>
        <taxon>Magnoliopsida</taxon>
        <taxon>eudicotyledons</taxon>
        <taxon>Gunneridae</taxon>
        <taxon>Pentapetalae</taxon>
        <taxon>rosids</taxon>
        <taxon>fabids</taxon>
        <taxon>Fabales</taxon>
        <taxon>Fabaceae</taxon>
        <taxon>Cercidoideae</taxon>
        <taxon>Cercideae</taxon>
        <taxon>Bauhiniinae</taxon>
        <taxon>Bauhinia</taxon>
    </lineage>
</organism>
<dbReference type="Proteomes" id="UP000828941">
    <property type="component" value="Chromosome 6"/>
</dbReference>
<gene>
    <name evidence="1" type="ORF">L6164_014341</name>
</gene>
<sequence length="74" mass="7988">MASANKGKKPGEKLISVSDTVKKHWETHGRNFFSRYGCEVDGSVVSKPGVRFVFTDGSRIISYVSGTSSAGANY</sequence>
<accession>A0ACB9NIP9</accession>